<dbReference type="Gene3D" id="3.30.70.3400">
    <property type="match status" value="2"/>
</dbReference>
<keyword evidence="8 9" id="KW-0472">Membrane</keyword>
<accession>A0ABY6F466</accession>
<feature type="domain" description="Protein translocase subunit SecDF P1" evidence="12">
    <location>
        <begin position="229"/>
        <end position="287"/>
    </location>
</feature>
<comment type="subunit">
    <text evidence="9">Forms a complex with SecF. Part of the essential Sec protein translocation apparatus which comprises SecA, SecYEG and auxiliary proteins SecDF-YajC and YidC.</text>
</comment>
<feature type="transmembrane region" description="Helical" evidence="9">
    <location>
        <begin position="585"/>
        <end position="609"/>
    </location>
</feature>
<dbReference type="InterPro" id="IPR027398">
    <property type="entry name" value="SecD-TM"/>
</dbReference>
<evidence type="ECO:0000256" key="8">
    <source>
        <dbReference type="ARBA" id="ARBA00023136"/>
    </source>
</evidence>
<dbReference type="PRINTS" id="PR00702">
    <property type="entry name" value="ACRIFLAVINRP"/>
</dbReference>
<dbReference type="InterPro" id="IPR022646">
    <property type="entry name" value="SecD/SecF_CS"/>
</dbReference>
<dbReference type="RefSeq" id="WP_263076375.1">
    <property type="nucleotide sequence ID" value="NZ_CP089977.1"/>
</dbReference>
<evidence type="ECO:0000256" key="9">
    <source>
        <dbReference type="HAMAP-Rule" id="MF_01463"/>
    </source>
</evidence>
<gene>
    <name evidence="9 14" type="primary">secD</name>
    <name evidence="14" type="ORF">LU297_09985</name>
</gene>
<protein>
    <recommendedName>
        <fullName evidence="9">Protein translocase subunit SecD</fullName>
    </recommendedName>
</protein>
<feature type="domain" description="Protein export membrane protein SecD/SecF C-terminal" evidence="10">
    <location>
        <begin position="445"/>
        <end position="612"/>
    </location>
</feature>
<dbReference type="InterPro" id="IPR054384">
    <property type="entry name" value="SecDF_P1_head"/>
</dbReference>
<comment type="caution">
    <text evidence="9">Lacks conserved residue(s) required for the propagation of feature annotation.</text>
</comment>
<dbReference type="InterPro" id="IPR001036">
    <property type="entry name" value="Acrflvin-R"/>
</dbReference>
<dbReference type="Pfam" id="PF13721">
    <property type="entry name" value="SecD-TM1"/>
    <property type="match status" value="1"/>
</dbReference>
<keyword evidence="3 9" id="KW-1003">Cell membrane</keyword>
<proteinExistence type="inferred from homology"/>
<dbReference type="Gene3D" id="3.30.1360.200">
    <property type="match status" value="1"/>
</dbReference>
<evidence type="ECO:0000259" key="11">
    <source>
        <dbReference type="Pfam" id="PF13721"/>
    </source>
</evidence>
<keyword evidence="15" id="KW-1185">Reference proteome</keyword>
<evidence type="ECO:0000259" key="12">
    <source>
        <dbReference type="Pfam" id="PF21760"/>
    </source>
</evidence>
<evidence type="ECO:0000259" key="13">
    <source>
        <dbReference type="Pfam" id="PF22599"/>
    </source>
</evidence>
<dbReference type="Gene3D" id="3.30.70.260">
    <property type="match status" value="1"/>
</dbReference>
<dbReference type="InterPro" id="IPR048631">
    <property type="entry name" value="SecD_1st"/>
</dbReference>
<evidence type="ECO:0000256" key="1">
    <source>
        <dbReference type="ARBA" id="ARBA00004651"/>
    </source>
</evidence>
<dbReference type="Pfam" id="PF22599">
    <property type="entry name" value="SecDF_P1_head"/>
    <property type="match status" value="1"/>
</dbReference>
<dbReference type="Proteomes" id="UP001063782">
    <property type="component" value="Chromosome"/>
</dbReference>
<dbReference type="PANTHER" id="PTHR30081:SF1">
    <property type="entry name" value="PROTEIN TRANSLOCASE SUBUNIT SECD"/>
    <property type="match status" value="1"/>
</dbReference>
<evidence type="ECO:0000313" key="15">
    <source>
        <dbReference type="Proteomes" id="UP001063782"/>
    </source>
</evidence>
<comment type="subcellular location">
    <subcellularLocation>
        <location evidence="1 9">Cell membrane</location>
        <topology evidence="1 9">Multi-pass membrane protein</topology>
    </subcellularLocation>
</comment>
<keyword evidence="2 9" id="KW-0813">Transport</keyword>
<sequence>MHYPAWKYVLIALVLFIAGIYALPNLYPDEPAVQITGASAGTQLTEEVLTQAQSALSEAGLDHHDGSFANNSALVRLNNSEDQLKAQEVLRRKLGENYVVALNLAQTTPEWLTKIGAKPMKLGLDLRGGVRFVLEVDMDKALEQRLSTASQDVRRALRAEQIPVQSMRTTKQGLMLTFGSNEQRNQAQTVLQKNMGLDFALRPLMDTQGPALEMVYTEAKLAEINEYAVSQNLTTLRNRINELGVAEALVQSQGSNRIVVELPGVQDTAEAKRVLGRTANLEFRMVSEEAANYTGGIPPAGTEAFPFGTTDGPAVLLDKQAIVTGEKVQGAQPGVGEDGRSEVSITLDTAGGRLMQNATRTAVGKQMAVLFIEHKQKISYEPDPATGELVEKRTPYSEMRVINRATIQAVLGSSFRITGLDSEAEASELALLLRSGALAAPMYFVEERTIGPSLGQENIDKGIFSTQVGYLLVFLWMIIFYRAFGVIANIALAFNVIIMVAIMSIIGSSLTLPGIAGIVLTIGMAVDANVLIFERIREELANGARAKGAIVAGFDRAFSSIFDANITTLLVAFILFAIGTGPIKGFAITLAIGIVTSLFTAILVTRAMIQIWYGKRKNLTKLSIG</sequence>
<dbReference type="Pfam" id="PF07549">
    <property type="entry name" value="Sec_GG"/>
    <property type="match status" value="1"/>
</dbReference>
<dbReference type="EMBL" id="CP089977">
    <property type="protein sequence ID" value="UXZ04874.1"/>
    <property type="molecule type" value="Genomic_DNA"/>
</dbReference>
<dbReference type="HAMAP" id="MF_01463_B">
    <property type="entry name" value="SecD_B"/>
    <property type="match status" value="1"/>
</dbReference>
<dbReference type="Gene3D" id="1.20.1640.10">
    <property type="entry name" value="Multidrug efflux transporter AcrB transmembrane domain"/>
    <property type="match status" value="1"/>
</dbReference>
<dbReference type="InterPro" id="IPR005791">
    <property type="entry name" value="SecD"/>
</dbReference>
<feature type="transmembrane region" description="Helical" evidence="9">
    <location>
        <begin position="462"/>
        <end position="479"/>
    </location>
</feature>
<dbReference type="SUPFAM" id="SSF82866">
    <property type="entry name" value="Multidrug efflux transporter AcrB transmembrane domain"/>
    <property type="match status" value="1"/>
</dbReference>
<dbReference type="InterPro" id="IPR055344">
    <property type="entry name" value="SecD_SecF_C_bact"/>
</dbReference>
<comment type="similarity">
    <text evidence="9">Belongs to the SecD/SecF family. SecD subfamily.</text>
</comment>
<dbReference type="NCBIfam" id="TIGR00916">
    <property type="entry name" value="2A0604s01"/>
    <property type="match status" value="1"/>
</dbReference>
<dbReference type="Pfam" id="PF21760">
    <property type="entry name" value="SecD_1st"/>
    <property type="match status" value="1"/>
</dbReference>
<evidence type="ECO:0000259" key="10">
    <source>
        <dbReference type="Pfam" id="PF02355"/>
    </source>
</evidence>
<dbReference type="PANTHER" id="PTHR30081">
    <property type="entry name" value="PROTEIN-EXPORT MEMBRANE PROTEIN SEC"/>
    <property type="match status" value="1"/>
</dbReference>
<evidence type="ECO:0000256" key="5">
    <source>
        <dbReference type="ARBA" id="ARBA00022927"/>
    </source>
</evidence>
<keyword evidence="7 9" id="KW-0811">Translocation</keyword>
<reference evidence="14" key="1">
    <citation type="submission" date="2021-12" db="EMBL/GenBank/DDBJ databases">
        <title>taxonomy of Moraxella sp. ZY201224.</title>
        <authorList>
            <person name="Li F."/>
        </authorList>
    </citation>
    <scope>NUCLEOTIDE SEQUENCE</scope>
    <source>
        <strain evidence="14">ZY201224</strain>
    </source>
</reference>
<feature type="transmembrane region" description="Helical" evidence="9">
    <location>
        <begin position="512"/>
        <end position="536"/>
    </location>
</feature>
<comment type="function">
    <text evidence="9">Part of the Sec protein translocase complex. Interacts with the SecYEG preprotein conducting channel. SecDF uses the proton motive force (PMF) to complete protein translocation after the ATP-dependent function of SecA.</text>
</comment>
<evidence type="ECO:0000313" key="14">
    <source>
        <dbReference type="EMBL" id="UXZ04874.1"/>
    </source>
</evidence>
<keyword evidence="4 9" id="KW-0812">Transmembrane</keyword>
<evidence type="ECO:0000256" key="4">
    <source>
        <dbReference type="ARBA" id="ARBA00022692"/>
    </source>
</evidence>
<evidence type="ECO:0000256" key="3">
    <source>
        <dbReference type="ARBA" id="ARBA00022475"/>
    </source>
</evidence>
<dbReference type="InterPro" id="IPR048634">
    <property type="entry name" value="SecD_SecF_C"/>
</dbReference>
<name>A0ABY6F466_9GAMM</name>
<organism evidence="14 15">
    <name type="scientific">Moraxella nasicaprae</name>
    <dbReference type="NCBI Taxonomy" id="2904122"/>
    <lineage>
        <taxon>Bacteria</taxon>
        <taxon>Pseudomonadati</taxon>
        <taxon>Pseudomonadota</taxon>
        <taxon>Gammaproteobacteria</taxon>
        <taxon>Moraxellales</taxon>
        <taxon>Moraxellaceae</taxon>
        <taxon>Moraxella</taxon>
    </lineage>
</organism>
<evidence type="ECO:0000256" key="6">
    <source>
        <dbReference type="ARBA" id="ARBA00022989"/>
    </source>
</evidence>
<feature type="transmembrane region" description="Helical" evidence="9">
    <location>
        <begin position="486"/>
        <end position="506"/>
    </location>
</feature>
<feature type="domain" description="SecD export protein N-terminal TM" evidence="11">
    <location>
        <begin position="2"/>
        <end position="102"/>
    </location>
</feature>
<keyword evidence="5 9" id="KW-0653">Protein transport</keyword>
<dbReference type="InterPro" id="IPR022813">
    <property type="entry name" value="SecD/SecF_arch_bac"/>
</dbReference>
<evidence type="ECO:0000256" key="7">
    <source>
        <dbReference type="ARBA" id="ARBA00023010"/>
    </source>
</evidence>
<feature type="domain" description="SecDF P1 head subdomain" evidence="13">
    <location>
        <begin position="310"/>
        <end position="440"/>
    </location>
</feature>
<dbReference type="NCBIfam" id="TIGR01129">
    <property type="entry name" value="secD"/>
    <property type="match status" value="1"/>
</dbReference>
<feature type="transmembrane region" description="Helical" evidence="9">
    <location>
        <begin position="557"/>
        <end position="579"/>
    </location>
</feature>
<keyword evidence="6 9" id="KW-1133">Transmembrane helix</keyword>
<evidence type="ECO:0000256" key="2">
    <source>
        <dbReference type="ARBA" id="ARBA00022448"/>
    </source>
</evidence>
<dbReference type="Pfam" id="PF02355">
    <property type="entry name" value="SecD_SecF_C"/>
    <property type="match status" value="1"/>
</dbReference>